<dbReference type="PANTHER" id="PTHR47649:SF1">
    <property type="entry name" value="RIBONUCLEASE D"/>
    <property type="match status" value="1"/>
</dbReference>
<name>A0ABM8GEY6_9MICO</name>
<accession>A0ABM8GEY6</accession>
<gene>
    <name evidence="3" type="ORF">GCM10025866_28040</name>
</gene>
<dbReference type="InterPro" id="IPR041605">
    <property type="entry name" value="Exo_C"/>
</dbReference>
<dbReference type="PROSITE" id="PS50967">
    <property type="entry name" value="HRDC"/>
    <property type="match status" value="1"/>
</dbReference>
<dbReference type="SUPFAM" id="SSF53098">
    <property type="entry name" value="Ribonuclease H-like"/>
    <property type="match status" value="1"/>
</dbReference>
<evidence type="ECO:0000256" key="1">
    <source>
        <dbReference type="SAM" id="MobiDB-lite"/>
    </source>
</evidence>
<reference evidence="4" key="1">
    <citation type="journal article" date="2019" name="Int. J. Syst. Evol. Microbiol.">
        <title>The Global Catalogue of Microorganisms (GCM) 10K type strain sequencing project: providing services to taxonomists for standard genome sequencing and annotation.</title>
        <authorList>
            <consortium name="The Broad Institute Genomics Platform"/>
            <consortium name="The Broad Institute Genome Sequencing Center for Infectious Disease"/>
            <person name="Wu L."/>
            <person name="Ma J."/>
        </authorList>
    </citation>
    <scope>NUCLEOTIDE SEQUENCE [LARGE SCALE GENOMIC DNA]</scope>
    <source>
        <strain evidence="4">NBRC 108725</strain>
    </source>
</reference>
<dbReference type="Proteomes" id="UP001321498">
    <property type="component" value="Chromosome"/>
</dbReference>
<dbReference type="InterPro" id="IPR044876">
    <property type="entry name" value="HRDC_dom_sf"/>
</dbReference>
<dbReference type="InterPro" id="IPR002562">
    <property type="entry name" value="3'-5'_exonuclease_dom"/>
</dbReference>
<dbReference type="EMBL" id="AP027731">
    <property type="protein sequence ID" value="BDZ46895.1"/>
    <property type="molecule type" value="Genomic_DNA"/>
</dbReference>
<evidence type="ECO:0000313" key="3">
    <source>
        <dbReference type="EMBL" id="BDZ46895.1"/>
    </source>
</evidence>
<dbReference type="Pfam" id="PF18305">
    <property type="entry name" value="DNA_pol_A_exoN"/>
    <property type="match status" value="1"/>
</dbReference>
<feature type="region of interest" description="Disordered" evidence="1">
    <location>
        <begin position="1"/>
        <end position="21"/>
    </location>
</feature>
<proteinExistence type="predicted"/>
<dbReference type="SMART" id="SM00341">
    <property type="entry name" value="HRDC"/>
    <property type="match status" value="1"/>
</dbReference>
<evidence type="ECO:0000259" key="2">
    <source>
        <dbReference type="PROSITE" id="PS50967"/>
    </source>
</evidence>
<sequence length="424" mass="46112">MADPASGSPNDSDGPAVPPEPLPSAALIAPVAVTATRKDYLRAVTAIEQGTGPIAVDAERASGFRYSQRAYLIQVHRRGSGTFLFDPPAIGDFTELQAAIRGEEWILHAASQDLACLREVGLDPERIFDTELAARLLGMSRVGLAYVVEELLGLHLAKEHSAADWSTRPLPDSWLTYAALDVELLADLRDRMAELLESSGKAAIARQEFQAVLDRETTVRAEPWRRLSGVHTVKGLRGLAVARELWQERDQLARTMDVSPGRLVPDASLVAAARALPKTKRDLAAMRDFSGRASRSELDRWWAAIERGLTTDDLPQLRQSGDTMPPPRAWSDRNPEADRRLKRARLTVTAIAESLDLPVENLITPDTLRRVAWSPPDPVDEASLGEALTALGARPWQVEAIAGPVAADFVAARQPSDATESAAS</sequence>
<dbReference type="InterPro" id="IPR051086">
    <property type="entry name" value="RNase_D-like"/>
</dbReference>
<dbReference type="PANTHER" id="PTHR47649">
    <property type="entry name" value="RIBONUCLEASE D"/>
    <property type="match status" value="1"/>
</dbReference>
<dbReference type="Gene3D" id="3.30.420.10">
    <property type="entry name" value="Ribonuclease H-like superfamily/Ribonuclease H"/>
    <property type="match status" value="1"/>
</dbReference>
<dbReference type="CDD" id="cd06142">
    <property type="entry name" value="RNaseD_exo"/>
    <property type="match status" value="1"/>
</dbReference>
<feature type="region of interest" description="Disordered" evidence="1">
    <location>
        <begin position="314"/>
        <end position="335"/>
    </location>
</feature>
<organism evidence="3 4">
    <name type="scientific">Naasia aerilata</name>
    <dbReference type="NCBI Taxonomy" id="1162966"/>
    <lineage>
        <taxon>Bacteria</taxon>
        <taxon>Bacillati</taxon>
        <taxon>Actinomycetota</taxon>
        <taxon>Actinomycetes</taxon>
        <taxon>Micrococcales</taxon>
        <taxon>Microbacteriaceae</taxon>
        <taxon>Naasia</taxon>
    </lineage>
</organism>
<evidence type="ECO:0000313" key="4">
    <source>
        <dbReference type="Proteomes" id="UP001321498"/>
    </source>
</evidence>
<keyword evidence="3" id="KW-0540">Nuclease</keyword>
<protein>
    <submittedName>
        <fullName evidence="3">3'-5' exonuclease</fullName>
    </submittedName>
</protein>
<dbReference type="Pfam" id="PF01612">
    <property type="entry name" value="DNA_pol_A_exo1"/>
    <property type="match status" value="1"/>
</dbReference>
<dbReference type="InterPro" id="IPR036397">
    <property type="entry name" value="RNaseH_sf"/>
</dbReference>
<dbReference type="SMART" id="SM00474">
    <property type="entry name" value="35EXOc"/>
    <property type="match status" value="1"/>
</dbReference>
<keyword evidence="4" id="KW-1185">Reference proteome</keyword>
<feature type="domain" description="HRDC" evidence="2">
    <location>
        <begin position="235"/>
        <end position="315"/>
    </location>
</feature>
<dbReference type="InterPro" id="IPR010997">
    <property type="entry name" value="HRDC-like_sf"/>
</dbReference>
<dbReference type="InterPro" id="IPR002121">
    <property type="entry name" value="HRDC_dom"/>
</dbReference>
<dbReference type="GO" id="GO:0004527">
    <property type="term" value="F:exonuclease activity"/>
    <property type="evidence" value="ECO:0007669"/>
    <property type="project" value="UniProtKB-KW"/>
</dbReference>
<keyword evidence="3" id="KW-0269">Exonuclease</keyword>
<dbReference type="Pfam" id="PF00570">
    <property type="entry name" value="HRDC"/>
    <property type="match status" value="1"/>
</dbReference>
<dbReference type="InterPro" id="IPR012337">
    <property type="entry name" value="RNaseH-like_sf"/>
</dbReference>
<dbReference type="SUPFAM" id="SSF47819">
    <property type="entry name" value="HRDC-like"/>
    <property type="match status" value="1"/>
</dbReference>
<keyword evidence="3" id="KW-0378">Hydrolase</keyword>
<dbReference type="Gene3D" id="1.10.150.80">
    <property type="entry name" value="HRDC domain"/>
    <property type="match status" value="2"/>
</dbReference>